<comment type="caution">
    <text evidence="2">The sequence shown here is derived from an EMBL/GenBank/DDBJ whole genome shotgun (WGS) entry which is preliminary data.</text>
</comment>
<sequence length="542" mass="61469">MEVQNVIRQYCATEDNDLKYMALKEELSPIDVCENLQNYVNHLLIPVLMEETNAEVVSLVSLQVFPHAVELCLENDKSGPWFDDIVVAPLIQRMSGARATIAIQTLKAVSRKISEYRIRLGTHPQLIEAFLRKCDDTVLSVEALYYLIQCYYDIHHGIPPLIIDQIFKLARSGSQDDTTRLLIRESLSRANLDAILHAGHRLNLQELEFASECWWRFAPIAIELFHAQLLPALSDHKSRASALQILLNFQPFYTVKRLDDTTLLGPDNEKLLIRSLEELDQELGHTALETPDEILPQEAESDSDSDPEQTAYLAELPSDEEIEFENETGGTADPSHLETSIHHICQEILAKLRDNLRFSVPSSSHEHLPPILHELTKREDEDLSSLPRLQAALETLSQLVSARPTPHLPWSQICRDLVLPRIVLDKVFVQKLKAGNLTQSIDEGATLRASAQSTLQQLLPLIDFKTVCIMLEYELKNGIKDKDLGVRQLAAELVHTLLAKHYSEIIGLQWQWYATLLKEEDSQDLAAHELQNGLRKYYPTLG</sequence>
<reference evidence="2 3" key="1">
    <citation type="submission" date="2019-01" db="EMBL/GenBank/DDBJ databases">
        <title>Draft Genome Sequencing of Zygosaccharomyces mellis Ca-7.</title>
        <authorList>
            <person name="Shiwa Y."/>
            <person name="Kanesaki Y."/>
            <person name="Ishige T."/>
            <person name="Mura K."/>
            <person name="Hori T."/>
            <person name="Tamura T."/>
        </authorList>
    </citation>
    <scope>NUCLEOTIDE SEQUENCE [LARGE SCALE GENOMIC DNA]</scope>
    <source>
        <strain evidence="2 3">Ca-7</strain>
    </source>
</reference>
<gene>
    <name evidence="2" type="ORF">ZYGM_001431</name>
</gene>
<dbReference type="AlphaFoldDB" id="A0A4C2EGV9"/>
<organism evidence="2 3">
    <name type="scientific">Zygosaccharomyces mellis</name>
    <dbReference type="NCBI Taxonomy" id="42258"/>
    <lineage>
        <taxon>Eukaryota</taxon>
        <taxon>Fungi</taxon>
        <taxon>Dikarya</taxon>
        <taxon>Ascomycota</taxon>
        <taxon>Saccharomycotina</taxon>
        <taxon>Saccharomycetes</taxon>
        <taxon>Saccharomycetales</taxon>
        <taxon>Saccharomycetaceae</taxon>
        <taxon>Zygosaccharomyces</taxon>
    </lineage>
</organism>
<accession>A0A4C2EGV9</accession>
<dbReference type="InterPro" id="IPR016024">
    <property type="entry name" value="ARM-type_fold"/>
</dbReference>
<protein>
    <recommendedName>
        <fullName evidence="4">TATA-binding protein interacting (TIP20) domain-containing protein</fullName>
    </recommendedName>
</protein>
<dbReference type="SUPFAM" id="SSF48371">
    <property type="entry name" value="ARM repeat"/>
    <property type="match status" value="1"/>
</dbReference>
<dbReference type="EMBL" id="BIMX01000028">
    <property type="protein sequence ID" value="GCF01199.1"/>
    <property type="molecule type" value="Genomic_DNA"/>
</dbReference>
<evidence type="ECO:0000256" key="1">
    <source>
        <dbReference type="SAM" id="MobiDB-lite"/>
    </source>
</evidence>
<dbReference type="Proteomes" id="UP000301737">
    <property type="component" value="Unassembled WGS sequence"/>
</dbReference>
<dbReference type="OrthoDB" id="4034650at2759"/>
<keyword evidence="3" id="KW-1185">Reference proteome</keyword>
<feature type="region of interest" description="Disordered" evidence="1">
    <location>
        <begin position="288"/>
        <end position="309"/>
    </location>
</feature>
<evidence type="ECO:0000313" key="2">
    <source>
        <dbReference type="EMBL" id="GCF01199.1"/>
    </source>
</evidence>
<name>A0A4C2EGV9_9SACH</name>
<proteinExistence type="predicted"/>
<evidence type="ECO:0008006" key="4">
    <source>
        <dbReference type="Google" id="ProtNLM"/>
    </source>
</evidence>
<evidence type="ECO:0000313" key="3">
    <source>
        <dbReference type="Proteomes" id="UP000301737"/>
    </source>
</evidence>